<evidence type="ECO:0008006" key="5">
    <source>
        <dbReference type="Google" id="ProtNLM"/>
    </source>
</evidence>
<reference evidence="3" key="1">
    <citation type="submission" date="2021-01" db="EMBL/GenBank/DDBJ databases">
        <title>KCTC 19127 draft genome.</title>
        <authorList>
            <person name="An D."/>
        </authorList>
    </citation>
    <scope>NUCLEOTIDE SEQUENCE</scope>
    <source>
        <strain evidence="3">KCTC 19127</strain>
    </source>
</reference>
<feature type="transmembrane region" description="Helical" evidence="2">
    <location>
        <begin position="39"/>
        <end position="58"/>
    </location>
</feature>
<accession>A0A938YLV1</accession>
<evidence type="ECO:0000313" key="4">
    <source>
        <dbReference type="Proteomes" id="UP000663801"/>
    </source>
</evidence>
<dbReference type="Proteomes" id="UP000663801">
    <property type="component" value="Unassembled WGS sequence"/>
</dbReference>
<evidence type="ECO:0000256" key="1">
    <source>
        <dbReference type="SAM" id="MobiDB-lite"/>
    </source>
</evidence>
<keyword evidence="2" id="KW-1133">Transmembrane helix</keyword>
<keyword evidence="4" id="KW-1185">Reference proteome</keyword>
<proteinExistence type="predicted"/>
<gene>
    <name evidence="3" type="ORF">JL107_02390</name>
</gene>
<sequence length="197" mass="21717">MGQPNDDLAAVDEGASAGERAVVDERILGRQVLRTRGSWWRFAGASAIVVCLIGYMVAERGWVGLIWIVFLVPGAVQRMIRPPTLVTRTGIRRRWRRPDDLYWSAVQGVAAPQRGVPMVRLMLNSGRPVDLEDIAAEHSAAVAALGGKEVLAPPRRTPPAARGGEVGDEQRELDVERRAARLAAERAEMRAREPRDR</sequence>
<evidence type="ECO:0000313" key="3">
    <source>
        <dbReference type="EMBL" id="MBM9475285.1"/>
    </source>
</evidence>
<name>A0A938YLV1_9ACTN</name>
<evidence type="ECO:0000256" key="2">
    <source>
        <dbReference type="SAM" id="Phobius"/>
    </source>
</evidence>
<feature type="region of interest" description="Disordered" evidence="1">
    <location>
        <begin position="151"/>
        <end position="175"/>
    </location>
</feature>
<comment type="caution">
    <text evidence="3">The sequence shown here is derived from an EMBL/GenBank/DDBJ whole genome shotgun (WGS) entry which is preliminary data.</text>
</comment>
<protein>
    <recommendedName>
        <fullName evidence="5">PH domain-containing protein</fullName>
    </recommendedName>
</protein>
<dbReference type="RefSeq" id="WP_205255446.1">
    <property type="nucleotide sequence ID" value="NZ_BAAAPV010000001.1"/>
</dbReference>
<dbReference type="EMBL" id="JAERWL010000003">
    <property type="protein sequence ID" value="MBM9475285.1"/>
    <property type="molecule type" value="Genomic_DNA"/>
</dbReference>
<feature type="compositionally biased region" description="Low complexity" evidence="1">
    <location>
        <begin position="152"/>
        <end position="162"/>
    </location>
</feature>
<keyword evidence="2" id="KW-0812">Transmembrane</keyword>
<organism evidence="3 4">
    <name type="scientific">Nakamurella flavida</name>
    <dbReference type="NCBI Taxonomy" id="363630"/>
    <lineage>
        <taxon>Bacteria</taxon>
        <taxon>Bacillati</taxon>
        <taxon>Actinomycetota</taxon>
        <taxon>Actinomycetes</taxon>
        <taxon>Nakamurellales</taxon>
        <taxon>Nakamurellaceae</taxon>
        <taxon>Nakamurella</taxon>
    </lineage>
</organism>
<feature type="transmembrane region" description="Helical" evidence="2">
    <location>
        <begin position="64"/>
        <end position="80"/>
    </location>
</feature>
<keyword evidence="2" id="KW-0472">Membrane</keyword>
<dbReference type="AlphaFoldDB" id="A0A938YLV1"/>